<dbReference type="AlphaFoldDB" id="A0A2Z4RTD7"/>
<evidence type="ECO:0000313" key="2">
    <source>
        <dbReference type="EMBL" id="AWY44451.1"/>
    </source>
</evidence>
<organism evidence="2 3">
    <name type="scientific">Pseudomonas putida</name>
    <name type="common">Arthrobacter siderocapsulatus</name>
    <dbReference type="NCBI Taxonomy" id="303"/>
    <lineage>
        <taxon>Bacteria</taxon>
        <taxon>Pseudomonadati</taxon>
        <taxon>Pseudomonadota</taxon>
        <taxon>Gammaproteobacteria</taxon>
        <taxon>Pseudomonadales</taxon>
        <taxon>Pseudomonadaceae</taxon>
        <taxon>Pseudomonas</taxon>
    </lineage>
</organism>
<sequence>MPAQGARSKQSPNINCHAELTPASSISPQPINWLWPNWIARGKLTVLAGAGGSGKTTLAIGLIGTLTSGGRWPDGERCSKPGNVLIWSSEDDIADTLVPRLVAAGADLSRVHFIKARINENGDREPFDPANDINLLNENLATIEGGVALLLIDPIVCAIKGDMHRANDVRRGLQAVVDFAEKNKCAVLGISHFSKGSIGGIPAERVIGSQAFSALARTVLVAAKQENSNTRVLAHAKSNISDDQGGVEYFIVPCTIGDGIETTCVHWGDKIDGSARDILANAEKIEKIDSEDYEKRTALESACQFLQEELKDGPVASEQIEADAKNAGCSWSTVKRAKNKIGVSARKKPEKNGSWDWILPEDAQKATKALTEDNEHLQEEMSTFDDSDTEEL</sequence>
<protein>
    <submittedName>
        <fullName evidence="2">AAA family ATPase</fullName>
    </submittedName>
</protein>
<evidence type="ECO:0000256" key="1">
    <source>
        <dbReference type="SAM" id="MobiDB-lite"/>
    </source>
</evidence>
<feature type="compositionally biased region" description="Basic and acidic residues" evidence="1">
    <location>
        <begin position="366"/>
        <end position="379"/>
    </location>
</feature>
<accession>A0A2Z4RTD7</accession>
<dbReference type="Proteomes" id="UP000250299">
    <property type="component" value="Chromosome"/>
</dbReference>
<name>A0A2Z4RTD7_PSEPU</name>
<gene>
    <name evidence="2" type="ORF">DKY63_21140</name>
</gene>
<dbReference type="SUPFAM" id="SSF52540">
    <property type="entry name" value="P-loop containing nucleoside triphosphate hydrolases"/>
    <property type="match status" value="1"/>
</dbReference>
<dbReference type="InterPro" id="IPR027417">
    <property type="entry name" value="P-loop_NTPase"/>
</dbReference>
<proteinExistence type="predicted"/>
<dbReference type="EMBL" id="CP029693">
    <property type="protein sequence ID" value="AWY44451.1"/>
    <property type="molecule type" value="Genomic_DNA"/>
</dbReference>
<evidence type="ECO:0000313" key="3">
    <source>
        <dbReference type="Proteomes" id="UP000250299"/>
    </source>
</evidence>
<feature type="region of interest" description="Disordered" evidence="1">
    <location>
        <begin position="366"/>
        <end position="392"/>
    </location>
</feature>
<reference evidence="2 3" key="1">
    <citation type="submission" date="2018-05" db="EMBL/GenBank/DDBJ databases">
        <title>Whole genome sequence of Pseudomonas putida JBC17.</title>
        <authorList>
            <person name="Lee Y.H."/>
            <person name="David K."/>
        </authorList>
    </citation>
    <scope>NUCLEOTIDE SEQUENCE [LARGE SCALE GENOMIC DNA]</scope>
    <source>
        <strain evidence="2 3">JBC17</strain>
    </source>
</reference>
<dbReference type="Gene3D" id="3.40.50.300">
    <property type="entry name" value="P-loop containing nucleotide triphosphate hydrolases"/>
    <property type="match status" value="1"/>
</dbReference>
<feature type="compositionally biased region" description="Acidic residues" evidence="1">
    <location>
        <begin position="382"/>
        <end position="392"/>
    </location>
</feature>
<dbReference type="OrthoDB" id="8905164at2"/>
<dbReference type="Pfam" id="PF13481">
    <property type="entry name" value="AAA_25"/>
    <property type="match status" value="1"/>
</dbReference>